<name>A0A7W8LFG8_9BURK</name>
<dbReference type="EMBL" id="JACHDE010000060">
    <property type="protein sequence ID" value="MBB5406025.1"/>
    <property type="molecule type" value="Genomic_DNA"/>
</dbReference>
<evidence type="ECO:0000313" key="2">
    <source>
        <dbReference type="Proteomes" id="UP000592820"/>
    </source>
</evidence>
<gene>
    <name evidence="1" type="ORF">HDG41_008128</name>
</gene>
<sequence>MCRQIPVVCFPAVLLPCVISNTYHIDISRPDTLTATEPECEEMKMTSKKRPQSFACIVPETASGPARTAPNDDRVLASIYLMLFSWQLLRQFRKMHSCDG</sequence>
<dbReference type="Proteomes" id="UP000592820">
    <property type="component" value="Unassembled WGS sequence"/>
</dbReference>
<proteinExistence type="predicted"/>
<dbReference type="AlphaFoldDB" id="A0A7W8LFG8"/>
<evidence type="ECO:0000313" key="1">
    <source>
        <dbReference type="EMBL" id="MBB5406025.1"/>
    </source>
</evidence>
<protein>
    <submittedName>
        <fullName evidence="1">Uncharacterized protein</fullName>
    </submittedName>
</protein>
<accession>A0A7W8LFG8</accession>
<organism evidence="1 2">
    <name type="scientific">Paraburkholderia youngii</name>
    <dbReference type="NCBI Taxonomy" id="2782701"/>
    <lineage>
        <taxon>Bacteria</taxon>
        <taxon>Pseudomonadati</taxon>
        <taxon>Pseudomonadota</taxon>
        <taxon>Betaproteobacteria</taxon>
        <taxon>Burkholderiales</taxon>
        <taxon>Burkholderiaceae</taxon>
        <taxon>Paraburkholderia</taxon>
    </lineage>
</organism>
<reference evidence="1 2" key="1">
    <citation type="submission" date="2020-08" db="EMBL/GenBank/DDBJ databases">
        <title>Genomic Encyclopedia of Type Strains, Phase IV (KMG-V): Genome sequencing to study the core and pangenomes of soil and plant-associated prokaryotes.</title>
        <authorList>
            <person name="Whitman W."/>
        </authorList>
    </citation>
    <scope>NUCLEOTIDE SEQUENCE [LARGE SCALE GENOMIC DNA]</scope>
    <source>
        <strain evidence="1 2">JPY162</strain>
    </source>
</reference>
<comment type="caution">
    <text evidence="1">The sequence shown here is derived from an EMBL/GenBank/DDBJ whole genome shotgun (WGS) entry which is preliminary data.</text>
</comment>